<evidence type="ECO:0008006" key="3">
    <source>
        <dbReference type="Google" id="ProtNLM"/>
    </source>
</evidence>
<dbReference type="EMBL" id="MELK01000019">
    <property type="protein sequence ID" value="OFW58971.1"/>
    <property type="molecule type" value="Genomic_DNA"/>
</dbReference>
<evidence type="ECO:0000313" key="1">
    <source>
        <dbReference type="EMBL" id="OFW58971.1"/>
    </source>
</evidence>
<protein>
    <recommendedName>
        <fullName evidence="3">DUF5050 domain-containing protein</fullName>
    </recommendedName>
</protein>
<dbReference type="Proteomes" id="UP000177876">
    <property type="component" value="Unassembled WGS sequence"/>
</dbReference>
<accession>A0A1F2WQ54</accession>
<name>A0A1F2WQ54_9ACTN</name>
<reference evidence="1 2" key="1">
    <citation type="journal article" date="2016" name="Nat. Commun.">
        <title>Thousands of microbial genomes shed light on interconnected biogeochemical processes in an aquifer system.</title>
        <authorList>
            <person name="Anantharaman K."/>
            <person name="Brown C.T."/>
            <person name="Hug L.A."/>
            <person name="Sharon I."/>
            <person name="Castelle C.J."/>
            <person name="Probst A.J."/>
            <person name="Thomas B.C."/>
            <person name="Singh A."/>
            <person name="Wilkins M.J."/>
            <person name="Karaoz U."/>
            <person name="Brodie E.L."/>
            <person name="Williams K.H."/>
            <person name="Hubbard S.S."/>
            <person name="Banfield J.F."/>
        </authorList>
    </citation>
    <scope>NUCLEOTIDE SEQUENCE [LARGE SCALE GENOMIC DNA]</scope>
</reference>
<evidence type="ECO:0000313" key="2">
    <source>
        <dbReference type="Proteomes" id="UP000177876"/>
    </source>
</evidence>
<sequence length="398" mass="45543">MVYRVDSGTWNEVDIKTAKREGSLIDVQAFDDNHAYAITDQALFSYNEEWTQVFNPGEAFERNEIIESFNILDPQHIWVISRSYEEDYESTYHIYFYNGHSYETQLEFESDCSILPISTNEVWAWSGSDIFFFDGSNWSNQYHADSKIRMIKARGKSAWAIGDPDIYGLTNSRIYFFDGTEWQKKGDVSASLTCFQLETDSVLWAGGMRDFVDPDKTTHSEAFVFKFDADSSDFDSDKKGQALFSLWDWLPQIKLQKNFGKSDAKEGTALPEGQKIMDLAVIDSNDAWCITVNKDGSSSLLRFDGESWNKVESAETTYAPQSSIYALDSSHIWVTRLLEDSPRNNGLGCPQGVIEFYNGVELTKQFEIDERIVSIAMPSRTRLWACTPDKMFTTELQE</sequence>
<dbReference type="AlphaFoldDB" id="A0A1F2WQ54"/>
<organism evidence="1 2">
    <name type="scientific">Candidatus Solincola sediminis</name>
    <dbReference type="NCBI Taxonomy" id="1797199"/>
    <lineage>
        <taxon>Bacteria</taxon>
        <taxon>Bacillati</taxon>
        <taxon>Actinomycetota</taxon>
        <taxon>Candidatus Geothermincolia</taxon>
        <taxon>Candidatus Geothermincolales</taxon>
        <taxon>Candidatus Geothermincolaceae</taxon>
        <taxon>Candidatus Solincola</taxon>
    </lineage>
</organism>
<gene>
    <name evidence="1" type="ORF">A2Y75_00340</name>
</gene>
<comment type="caution">
    <text evidence="1">The sequence shown here is derived from an EMBL/GenBank/DDBJ whole genome shotgun (WGS) entry which is preliminary data.</text>
</comment>
<proteinExistence type="predicted"/>